<organism evidence="2">
    <name type="scientific">Oryza nivara</name>
    <name type="common">Indian wild rice</name>
    <name type="synonym">Oryza sativa f. spontanea</name>
    <dbReference type="NCBI Taxonomy" id="4536"/>
    <lineage>
        <taxon>Eukaryota</taxon>
        <taxon>Viridiplantae</taxon>
        <taxon>Streptophyta</taxon>
        <taxon>Embryophyta</taxon>
        <taxon>Tracheophyta</taxon>
        <taxon>Spermatophyta</taxon>
        <taxon>Magnoliopsida</taxon>
        <taxon>Liliopsida</taxon>
        <taxon>Poales</taxon>
        <taxon>Poaceae</taxon>
        <taxon>BOP clade</taxon>
        <taxon>Oryzoideae</taxon>
        <taxon>Oryzeae</taxon>
        <taxon>Oryzinae</taxon>
        <taxon>Oryza</taxon>
    </lineage>
</organism>
<dbReference type="AlphaFoldDB" id="A0A0E0J310"/>
<proteinExistence type="predicted"/>
<accession>A0A0E0J310</accession>
<reference evidence="2" key="2">
    <citation type="submission" date="2018-04" db="EMBL/GenBank/DDBJ databases">
        <title>OnivRS2 (Oryza nivara Reference Sequence Version 2).</title>
        <authorList>
            <person name="Zhang J."/>
            <person name="Kudrna D."/>
            <person name="Lee S."/>
            <person name="Talag J."/>
            <person name="Rajasekar S."/>
            <person name="Welchert J."/>
            <person name="Hsing Y.-I."/>
            <person name="Wing R.A."/>
        </authorList>
    </citation>
    <scope>NUCLEOTIDE SEQUENCE [LARGE SCALE GENOMIC DNA]</scope>
    <source>
        <strain evidence="2">SL10</strain>
    </source>
</reference>
<feature type="region of interest" description="Disordered" evidence="1">
    <location>
        <begin position="29"/>
        <end position="149"/>
    </location>
</feature>
<evidence type="ECO:0000313" key="3">
    <source>
        <dbReference type="Proteomes" id="UP000006591"/>
    </source>
</evidence>
<evidence type="ECO:0000313" key="2">
    <source>
        <dbReference type="EnsemblPlants" id="ONIVA11G16190.1"/>
    </source>
</evidence>
<sequence length="266" mass="28045">MALREDGPSVAIVGATSVVGQDFLRVPSALPQSLPSSSTLHPPPPTSSALPPLSSTARRPRCSTRGASSAPQTGAPARPPSPSAAPPLGARRAPSTSARIAWITSRSASRPSAPGPRGPRPRRHRLPRSTASVRSSASPPPFSLDSLPGAAPYQRWERMPRSWPSVLKRPRTAVALLPLSSSTGHQHGDGRTSCTEVAAALDRLAGTYERVEVAKQEATRLEERRLEAMPDLEIERMRILVGVAISASAVADAATATVASSNWYMP</sequence>
<feature type="compositionally biased region" description="Low complexity" evidence="1">
    <location>
        <begin position="47"/>
        <end position="57"/>
    </location>
</feature>
<reference evidence="2" key="1">
    <citation type="submission" date="2015-04" db="UniProtKB">
        <authorList>
            <consortium name="EnsemblPlants"/>
        </authorList>
    </citation>
    <scope>IDENTIFICATION</scope>
    <source>
        <strain evidence="2">SL10</strain>
    </source>
</reference>
<dbReference type="EnsemblPlants" id="ONIVA11G16190.1">
    <property type="protein sequence ID" value="ONIVA11G16190.1"/>
    <property type="gene ID" value="ONIVA11G16190"/>
</dbReference>
<dbReference type="Proteomes" id="UP000006591">
    <property type="component" value="Chromosome 11"/>
</dbReference>
<feature type="compositionally biased region" description="Low complexity" evidence="1">
    <location>
        <begin position="29"/>
        <end position="40"/>
    </location>
</feature>
<protein>
    <submittedName>
        <fullName evidence="2">Uncharacterized protein</fullName>
    </submittedName>
</protein>
<dbReference type="HOGENOM" id="CLU_070246_0_0_1"/>
<name>A0A0E0J310_ORYNI</name>
<evidence type="ECO:0000256" key="1">
    <source>
        <dbReference type="SAM" id="MobiDB-lite"/>
    </source>
</evidence>
<dbReference type="Gramene" id="ONIVA11G16190.1">
    <property type="protein sequence ID" value="ONIVA11G16190.1"/>
    <property type="gene ID" value="ONIVA11G16190"/>
</dbReference>
<keyword evidence="3" id="KW-1185">Reference proteome</keyword>
<feature type="compositionally biased region" description="Low complexity" evidence="1">
    <location>
        <begin position="86"/>
        <end position="95"/>
    </location>
</feature>